<evidence type="ECO:0000256" key="1">
    <source>
        <dbReference type="ARBA" id="ARBA00022553"/>
    </source>
</evidence>
<dbReference type="InterPro" id="IPR039420">
    <property type="entry name" value="WalR-like"/>
</dbReference>
<proteinExistence type="predicted"/>
<dbReference type="CDD" id="cd06170">
    <property type="entry name" value="LuxR_C_like"/>
    <property type="match status" value="1"/>
</dbReference>
<accession>A0A919YUI6</accession>
<dbReference type="SUPFAM" id="SSF52172">
    <property type="entry name" value="CheY-like"/>
    <property type="match status" value="1"/>
</dbReference>
<dbReference type="PRINTS" id="PR00038">
    <property type="entry name" value="HTHLUXR"/>
</dbReference>
<dbReference type="Pfam" id="PF00072">
    <property type="entry name" value="Response_reg"/>
    <property type="match status" value="1"/>
</dbReference>
<dbReference type="GO" id="GO:0006355">
    <property type="term" value="P:regulation of DNA-templated transcription"/>
    <property type="evidence" value="ECO:0007669"/>
    <property type="project" value="InterPro"/>
</dbReference>
<sequence length="217" mass="24241">MKKQILIVDDHLLVREGLKLIIETNAAYQVVAEAENGNEALEILTHTKPDIILLDLNMPVMNGLQFMQHIQANGVHIPIIILTTYNESDYMLQGLALGAKGYLLKDTSRDALFHTLESALRGETLLQPEVAEKMFAVKQSMQQLDKSQRKTAIVLSEREQLVLQAAARGYRTKEIAFDLGISERTVKAHLTNIYNKLSVDSRSQAVALAIEQGLIHL</sequence>
<evidence type="ECO:0000256" key="2">
    <source>
        <dbReference type="ARBA" id="ARBA00023015"/>
    </source>
</evidence>
<dbReference type="AlphaFoldDB" id="A0A919YUI6"/>
<dbReference type="SUPFAM" id="SSF46894">
    <property type="entry name" value="C-terminal effector domain of the bipartite response regulators"/>
    <property type="match status" value="1"/>
</dbReference>
<dbReference type="RefSeq" id="WP_213519352.1">
    <property type="nucleotide sequence ID" value="NZ_BOSE01000010.1"/>
</dbReference>
<comment type="caution">
    <text evidence="8">The sequence shown here is derived from an EMBL/GenBank/DDBJ whole genome shotgun (WGS) entry which is preliminary data.</text>
</comment>
<dbReference type="SMART" id="SM00421">
    <property type="entry name" value="HTH_LUXR"/>
    <property type="match status" value="1"/>
</dbReference>
<evidence type="ECO:0000313" key="9">
    <source>
        <dbReference type="Proteomes" id="UP000683139"/>
    </source>
</evidence>
<keyword evidence="4" id="KW-0804">Transcription</keyword>
<dbReference type="InterPro" id="IPR000792">
    <property type="entry name" value="Tscrpt_reg_LuxR_C"/>
</dbReference>
<dbReference type="Pfam" id="PF00196">
    <property type="entry name" value="GerE"/>
    <property type="match status" value="1"/>
</dbReference>
<keyword evidence="2" id="KW-0805">Transcription regulation</keyword>
<dbReference type="InterPro" id="IPR058245">
    <property type="entry name" value="NreC/VraR/RcsB-like_REC"/>
</dbReference>
<evidence type="ECO:0000256" key="3">
    <source>
        <dbReference type="ARBA" id="ARBA00023125"/>
    </source>
</evidence>
<dbReference type="InterPro" id="IPR016032">
    <property type="entry name" value="Sig_transdc_resp-reg_C-effctor"/>
</dbReference>
<dbReference type="GO" id="GO:0000160">
    <property type="term" value="P:phosphorelay signal transduction system"/>
    <property type="evidence" value="ECO:0007669"/>
    <property type="project" value="InterPro"/>
</dbReference>
<evidence type="ECO:0000313" key="8">
    <source>
        <dbReference type="EMBL" id="GIP18689.1"/>
    </source>
</evidence>
<organism evidence="8 9">
    <name type="scientific">Paenibacillus montaniterrae</name>
    <dbReference type="NCBI Taxonomy" id="429341"/>
    <lineage>
        <taxon>Bacteria</taxon>
        <taxon>Bacillati</taxon>
        <taxon>Bacillota</taxon>
        <taxon>Bacilli</taxon>
        <taxon>Bacillales</taxon>
        <taxon>Paenibacillaceae</taxon>
        <taxon>Paenibacillus</taxon>
    </lineage>
</organism>
<evidence type="ECO:0000259" key="6">
    <source>
        <dbReference type="PROSITE" id="PS50043"/>
    </source>
</evidence>
<dbReference type="GO" id="GO:0003677">
    <property type="term" value="F:DNA binding"/>
    <property type="evidence" value="ECO:0007669"/>
    <property type="project" value="UniProtKB-KW"/>
</dbReference>
<evidence type="ECO:0000256" key="4">
    <source>
        <dbReference type="ARBA" id="ARBA00023163"/>
    </source>
</evidence>
<reference evidence="8" key="1">
    <citation type="submission" date="2021-03" db="EMBL/GenBank/DDBJ databases">
        <title>Antimicrobial resistance genes in bacteria isolated from Japanese honey, and their potential for conferring macrolide and lincosamide resistance in the American foulbrood pathogen Paenibacillus larvae.</title>
        <authorList>
            <person name="Okamoto M."/>
            <person name="Kumagai M."/>
            <person name="Kanamori H."/>
            <person name="Takamatsu D."/>
        </authorList>
    </citation>
    <scope>NUCLEOTIDE SEQUENCE</scope>
    <source>
        <strain evidence="8">J40TS1</strain>
    </source>
</reference>
<dbReference type="Proteomes" id="UP000683139">
    <property type="component" value="Unassembled WGS sequence"/>
</dbReference>
<evidence type="ECO:0000256" key="5">
    <source>
        <dbReference type="PROSITE-ProRule" id="PRU00169"/>
    </source>
</evidence>
<dbReference type="PANTHER" id="PTHR43214">
    <property type="entry name" value="TWO-COMPONENT RESPONSE REGULATOR"/>
    <property type="match status" value="1"/>
</dbReference>
<feature type="modified residue" description="4-aspartylphosphate" evidence="5">
    <location>
        <position position="55"/>
    </location>
</feature>
<keyword evidence="1 5" id="KW-0597">Phosphoprotein</keyword>
<gene>
    <name evidence="8" type="ORF">J40TS1_43310</name>
</gene>
<dbReference type="PROSITE" id="PS50043">
    <property type="entry name" value="HTH_LUXR_2"/>
    <property type="match status" value="1"/>
</dbReference>
<feature type="domain" description="Response regulatory" evidence="7">
    <location>
        <begin position="4"/>
        <end position="120"/>
    </location>
</feature>
<keyword evidence="3 8" id="KW-0238">DNA-binding</keyword>
<protein>
    <submittedName>
        <fullName evidence="8">DNA-binding response regulator</fullName>
    </submittedName>
</protein>
<dbReference type="SMART" id="SM00448">
    <property type="entry name" value="REC"/>
    <property type="match status" value="1"/>
</dbReference>
<dbReference type="PROSITE" id="PS50110">
    <property type="entry name" value="RESPONSE_REGULATORY"/>
    <property type="match status" value="1"/>
</dbReference>
<name>A0A919YUI6_9BACL</name>
<dbReference type="InterPro" id="IPR011006">
    <property type="entry name" value="CheY-like_superfamily"/>
</dbReference>
<dbReference type="CDD" id="cd17535">
    <property type="entry name" value="REC_NarL-like"/>
    <property type="match status" value="1"/>
</dbReference>
<evidence type="ECO:0000259" key="7">
    <source>
        <dbReference type="PROSITE" id="PS50110"/>
    </source>
</evidence>
<dbReference type="PROSITE" id="PS00622">
    <property type="entry name" value="HTH_LUXR_1"/>
    <property type="match status" value="1"/>
</dbReference>
<dbReference type="Gene3D" id="3.40.50.2300">
    <property type="match status" value="1"/>
</dbReference>
<dbReference type="PANTHER" id="PTHR43214:SF37">
    <property type="entry name" value="TRANSCRIPTIONAL REGULATORY PROTEIN YDFI"/>
    <property type="match status" value="1"/>
</dbReference>
<keyword evidence="9" id="KW-1185">Reference proteome</keyword>
<feature type="domain" description="HTH luxR-type" evidence="6">
    <location>
        <begin position="148"/>
        <end position="213"/>
    </location>
</feature>
<dbReference type="EMBL" id="BOSE01000010">
    <property type="protein sequence ID" value="GIP18689.1"/>
    <property type="molecule type" value="Genomic_DNA"/>
</dbReference>
<dbReference type="InterPro" id="IPR001789">
    <property type="entry name" value="Sig_transdc_resp-reg_receiver"/>
</dbReference>